<dbReference type="GO" id="GO:0005829">
    <property type="term" value="C:cytosol"/>
    <property type="evidence" value="ECO:0007669"/>
    <property type="project" value="UniProtKB-SubCell"/>
</dbReference>
<comment type="similarity">
    <text evidence="33">Belongs to the MoeA family.</text>
</comment>
<dbReference type="PANTHER" id="PTHR10192">
    <property type="entry name" value="MOLYBDOPTERIN BIOSYNTHESIS PROTEIN"/>
    <property type="match status" value="1"/>
</dbReference>
<dbReference type="InterPro" id="IPR005111">
    <property type="entry name" value="MoeA_C_domain_IV"/>
</dbReference>
<evidence type="ECO:0000256" key="8">
    <source>
        <dbReference type="ARBA" id="ARBA00012509"/>
    </source>
</evidence>
<dbReference type="InterPro" id="IPR036688">
    <property type="entry name" value="MoeA_C_domain_IV_sf"/>
</dbReference>
<dbReference type="Gene3D" id="3.90.105.10">
    <property type="entry name" value="Molybdopterin biosynthesis moea protein, domain 2"/>
    <property type="match status" value="1"/>
</dbReference>
<reference evidence="36" key="1">
    <citation type="submission" date="2021-04" db="EMBL/GenBank/DDBJ databases">
        <authorList>
            <consortium name="Wellcome Sanger Institute Data Sharing"/>
        </authorList>
    </citation>
    <scope>NUCLEOTIDE SEQUENCE [LARGE SCALE GENOMIC DNA]</scope>
</reference>
<evidence type="ECO:0000256" key="34">
    <source>
        <dbReference type="SAM" id="MobiDB-lite"/>
    </source>
</evidence>
<dbReference type="GO" id="GO:0007529">
    <property type="term" value="P:establishment of synaptic specificity at neuromuscular junction"/>
    <property type="evidence" value="ECO:0007669"/>
    <property type="project" value="TreeGrafter"/>
</dbReference>
<dbReference type="FunFam" id="2.40.340.10:FF:000001">
    <property type="entry name" value="Molybdopterin molybdenumtransferase"/>
    <property type="match status" value="1"/>
</dbReference>
<feature type="region of interest" description="Disordered" evidence="34">
    <location>
        <begin position="280"/>
        <end position="308"/>
    </location>
</feature>
<dbReference type="GO" id="GO:0005524">
    <property type="term" value="F:ATP binding"/>
    <property type="evidence" value="ECO:0007669"/>
    <property type="project" value="UniProtKB-UniRule"/>
</dbReference>
<dbReference type="GeneTree" id="ENSGT00390000016577"/>
<dbReference type="GO" id="GO:0030425">
    <property type="term" value="C:dendrite"/>
    <property type="evidence" value="ECO:0007669"/>
    <property type="project" value="UniProtKB-SubCell"/>
</dbReference>
<evidence type="ECO:0000256" key="19">
    <source>
        <dbReference type="ARBA" id="ARBA00023136"/>
    </source>
</evidence>
<dbReference type="InterPro" id="IPR001453">
    <property type="entry name" value="MoaB/Mog_dom"/>
</dbReference>
<reference evidence="36" key="2">
    <citation type="submission" date="2025-08" db="UniProtKB">
        <authorList>
            <consortium name="Ensembl"/>
        </authorList>
    </citation>
    <scope>IDENTIFICATION</scope>
</reference>
<dbReference type="SMART" id="SM00852">
    <property type="entry name" value="MoCF_biosynth"/>
    <property type="match status" value="2"/>
</dbReference>
<proteinExistence type="inferred from homology"/>
<dbReference type="GO" id="GO:0099634">
    <property type="term" value="C:postsynaptic specialization membrane"/>
    <property type="evidence" value="ECO:0007669"/>
    <property type="project" value="GOC"/>
</dbReference>
<accession>A0A671U9F9</accession>
<evidence type="ECO:0000256" key="30">
    <source>
        <dbReference type="ARBA" id="ARBA00059974"/>
    </source>
</evidence>
<dbReference type="SUPFAM" id="SSF63867">
    <property type="entry name" value="MoeA C-terminal domain-like"/>
    <property type="match status" value="1"/>
</dbReference>
<dbReference type="UniPathway" id="UPA00344"/>
<comment type="function">
    <text evidence="29">Also has a catalytic activity and catalyzes two steps in the biosynthesis of the molybdenum cofactor. In the first step, molybdopterin is adenylated. Subsequently, molybdate is inserted into adenylated molybdopterin and AMP is released.</text>
</comment>
<evidence type="ECO:0000256" key="23">
    <source>
        <dbReference type="ARBA" id="ARBA00023268"/>
    </source>
</evidence>
<feature type="domain" description="MoaB/Mog" evidence="35">
    <location>
        <begin position="544"/>
        <end position="687"/>
    </location>
</feature>
<organism evidence="36 37">
    <name type="scientific">Sparus aurata</name>
    <name type="common">Gilthead sea bream</name>
    <dbReference type="NCBI Taxonomy" id="8175"/>
    <lineage>
        <taxon>Eukaryota</taxon>
        <taxon>Metazoa</taxon>
        <taxon>Chordata</taxon>
        <taxon>Craniata</taxon>
        <taxon>Vertebrata</taxon>
        <taxon>Euteleostomi</taxon>
        <taxon>Actinopterygii</taxon>
        <taxon>Neopterygii</taxon>
        <taxon>Teleostei</taxon>
        <taxon>Neoteleostei</taxon>
        <taxon>Acanthomorphata</taxon>
        <taxon>Eupercaria</taxon>
        <taxon>Spariformes</taxon>
        <taxon>Sparidae</taxon>
        <taxon>Sparus</taxon>
    </lineage>
</organism>
<dbReference type="FunFam" id="3.90.105.10:FF:000004">
    <property type="entry name" value="Molybdopterin molybdenumtransferase"/>
    <property type="match status" value="1"/>
</dbReference>
<dbReference type="Pfam" id="PF00994">
    <property type="entry name" value="MoCF_biosynth"/>
    <property type="match status" value="2"/>
</dbReference>
<comment type="function">
    <text evidence="33">Catalyzes two steps in the biosynthesis of the molybdenum cofactor. In the first step, molybdopterin is adenylated. Subsequently, molybdate is inserted into adenylated molybdopterin and AMP is released.</text>
</comment>
<keyword evidence="10" id="KW-1003">Cell membrane</keyword>
<dbReference type="FunFam" id="3.40.980.10:FF:000002">
    <property type="entry name" value="Molybdopterin molybdenumtransferase"/>
    <property type="match status" value="1"/>
</dbReference>
<dbReference type="SUPFAM" id="SSF53218">
    <property type="entry name" value="Molybdenum cofactor biosynthesis proteins"/>
    <property type="match status" value="2"/>
</dbReference>
<keyword evidence="14 33" id="KW-0479">Metal-binding</keyword>
<evidence type="ECO:0000256" key="7">
    <source>
        <dbReference type="ARBA" id="ARBA00008339"/>
    </source>
</evidence>
<dbReference type="GO" id="GO:0097112">
    <property type="term" value="P:gamma-aminobutyric acid receptor clustering"/>
    <property type="evidence" value="ECO:0007669"/>
    <property type="project" value="TreeGrafter"/>
</dbReference>
<dbReference type="Pfam" id="PF03453">
    <property type="entry name" value="MoeA_N"/>
    <property type="match status" value="1"/>
</dbReference>
<evidence type="ECO:0000256" key="22">
    <source>
        <dbReference type="ARBA" id="ARBA00023257"/>
    </source>
</evidence>
<feature type="region of interest" description="Disordered" evidence="34">
    <location>
        <begin position="181"/>
        <end position="237"/>
    </location>
</feature>
<evidence type="ECO:0000256" key="26">
    <source>
        <dbReference type="ARBA" id="ARBA00034105"/>
    </source>
</evidence>
<evidence type="ECO:0000256" key="11">
    <source>
        <dbReference type="ARBA" id="ARBA00022490"/>
    </source>
</evidence>
<keyword evidence="15" id="KW-0547">Nucleotide-binding</keyword>
<sequence length="778" mass="84606">MASDGMILTNHDHQIRVGVLTVSDSCFRNLAEDRSGVNLKDLVHDPSLLGGMISAYKIVPDEIDEIKETLVDWCDEKELNLILTTGGTGFAPRDVTPEATKEVIEREAPGMSLAMLMGSLNVTPLGMLSRPVCGIRGKTLIINLPGSKKGSQECFQFILPALPHAIDLLRDAIVKVKEAADELEDLPSPPPPLSPPPNSSPRRQTEDKGVQCEEEDEEKKDSGVASTEDSSSSHITAASIAAKVPGWRRGEGMVSSCGCLSLTCSHSIISRGVQVLPRDTASLSTTPSESPRAQATSRLSTASCPTPKARLPSCSSTLSIAEASRREFRAHLDEVITLKSRYSTLDQVNPQTFYQPIIYRHVQSRCSSKENILRSSHSAVDITKVARRHRMSPFPLTSMDKAFITVLEMTAVLGTEIINYRAADGPGDRFIIGESQAGEQPTHTVMPGQVMRVTTGAPIPCGADAVVQVEDTELLRESEDGTEELEVRILVQARPGQDIRPIGHDIKRGECVLAKGTHMGPSEIGLLATVGVTEVEVQKFPVVAVMSTGNELLNPEDDLHPGKIRDSNRSTLLATIQEHGYPTINLGIVGDNPDDLLNALNEGISRADVIITSGGVSMGEKDYLKQVLDIDLHAQIHFGRVFMKPGLPTTFATLDMDGARKLIFALPGNPVSAVVTCNLFVIPALRKMQGILDPRPTIIKARLSCDVKLDPRPEYHRCILTWHHQEPLPWAQSTGNQVSSRLMSMRSANGLLMLPPKTEQYVELHKGEVVDVMVIGRL</sequence>
<evidence type="ECO:0000256" key="20">
    <source>
        <dbReference type="ARBA" id="ARBA00023150"/>
    </source>
</evidence>
<keyword evidence="19" id="KW-0472">Membrane</keyword>
<dbReference type="EC" id="2.10.1.1" evidence="9"/>
<dbReference type="GO" id="GO:0061599">
    <property type="term" value="F:molybdopterin molybdotransferase activity"/>
    <property type="evidence" value="ECO:0007669"/>
    <property type="project" value="UniProtKB-UniRule"/>
</dbReference>
<evidence type="ECO:0000256" key="9">
    <source>
        <dbReference type="ARBA" id="ARBA00013269"/>
    </source>
</evidence>
<evidence type="ECO:0000256" key="2">
    <source>
        <dbReference type="ARBA" id="ARBA00004245"/>
    </source>
</evidence>
<dbReference type="Gene3D" id="2.40.340.10">
    <property type="entry name" value="MoeA, C-terminal, domain IV"/>
    <property type="match status" value="1"/>
</dbReference>
<dbReference type="GO" id="GO:0072579">
    <property type="term" value="P:glycine receptor clustering"/>
    <property type="evidence" value="ECO:0007669"/>
    <property type="project" value="TreeGrafter"/>
</dbReference>
<keyword evidence="25" id="KW-0449">Lipoprotein</keyword>
<dbReference type="GO" id="GO:0014069">
    <property type="term" value="C:postsynaptic density"/>
    <property type="evidence" value="ECO:0007669"/>
    <property type="project" value="UniProtKB-SubCell"/>
</dbReference>
<dbReference type="InterPro" id="IPR036425">
    <property type="entry name" value="MoaB/Mog-like_dom_sf"/>
</dbReference>
<evidence type="ECO:0000256" key="16">
    <source>
        <dbReference type="ARBA" id="ARBA00022840"/>
    </source>
</evidence>
<evidence type="ECO:0000256" key="5">
    <source>
        <dbReference type="ARBA" id="ARBA00005046"/>
    </source>
</evidence>
<evidence type="ECO:0000256" key="31">
    <source>
        <dbReference type="ARBA" id="ARBA00060421"/>
    </source>
</evidence>
<dbReference type="PROSITE" id="PS01078">
    <property type="entry name" value="MOCF_BIOSYNTHESIS_1"/>
    <property type="match status" value="1"/>
</dbReference>
<evidence type="ECO:0000313" key="36">
    <source>
        <dbReference type="Ensembl" id="ENSSAUP00010010630.1"/>
    </source>
</evidence>
<comment type="function">
    <text evidence="30">Microtubule-associated protein involved in membrane protein-cytoskeleton interactions. It is thought to anchor the inhibitory glycine receptor (GLYR) to subsynaptic microtubules. Acts as a major instructive molecule at inhibitory synapses, where it also clusters GABA type A receptors.</text>
</comment>
<comment type="catalytic activity">
    <reaction evidence="27">
        <text>adenylyl-molybdopterin + molybdate = Mo-molybdopterin + AMP + H(+)</text>
        <dbReference type="Rhea" id="RHEA:35047"/>
        <dbReference type="ChEBI" id="CHEBI:15378"/>
        <dbReference type="ChEBI" id="CHEBI:36264"/>
        <dbReference type="ChEBI" id="CHEBI:62727"/>
        <dbReference type="ChEBI" id="CHEBI:71302"/>
        <dbReference type="ChEBI" id="CHEBI:456215"/>
        <dbReference type="EC" id="2.10.1.1"/>
    </reaction>
    <physiologicalReaction direction="left-to-right" evidence="27">
        <dbReference type="Rhea" id="RHEA:35048"/>
    </physiologicalReaction>
</comment>
<keyword evidence="11" id="KW-0963">Cytoplasm</keyword>
<keyword evidence="24" id="KW-0966">Cell projection</keyword>
<comment type="cofactor">
    <cofactor evidence="1 33">
        <name>Mg(2+)</name>
        <dbReference type="ChEBI" id="CHEBI:18420"/>
    </cofactor>
</comment>
<dbReference type="AlphaFoldDB" id="A0A671U9F9"/>
<evidence type="ECO:0000256" key="33">
    <source>
        <dbReference type="RuleBase" id="RU365090"/>
    </source>
</evidence>
<dbReference type="GO" id="GO:0005856">
    <property type="term" value="C:cytoskeleton"/>
    <property type="evidence" value="ECO:0007669"/>
    <property type="project" value="UniProtKB-SubCell"/>
</dbReference>
<dbReference type="Gene3D" id="3.40.980.10">
    <property type="entry name" value="MoaB/Mog-like domain"/>
    <property type="match status" value="2"/>
</dbReference>
<gene>
    <name evidence="36" type="primary">GPHN</name>
    <name evidence="36" type="synonym">gphnb</name>
</gene>
<feature type="domain" description="MoaB/Mog" evidence="35">
    <location>
        <begin position="18"/>
        <end position="165"/>
    </location>
</feature>
<keyword evidence="13 33" id="KW-0808">Transferase</keyword>
<evidence type="ECO:0000256" key="3">
    <source>
        <dbReference type="ARBA" id="ARBA00004279"/>
    </source>
</evidence>
<dbReference type="Ensembl" id="ENSSAUT00010011284.1">
    <property type="protein sequence ID" value="ENSSAUP00010010630.1"/>
    <property type="gene ID" value="ENSSAUG00010003811.1"/>
</dbReference>
<keyword evidence="20 33" id="KW-0501">Molybdenum cofactor biosynthesis</keyword>
<dbReference type="PANTHER" id="PTHR10192:SF32">
    <property type="entry name" value="GEPHYRIN B ISOFORM X1"/>
    <property type="match status" value="1"/>
</dbReference>
<comment type="catalytic activity">
    <reaction evidence="28">
        <text>molybdopterin + ATP + H(+) = adenylyl-molybdopterin + diphosphate</text>
        <dbReference type="Rhea" id="RHEA:31331"/>
        <dbReference type="ChEBI" id="CHEBI:15378"/>
        <dbReference type="ChEBI" id="CHEBI:30616"/>
        <dbReference type="ChEBI" id="CHEBI:33019"/>
        <dbReference type="ChEBI" id="CHEBI:58698"/>
        <dbReference type="ChEBI" id="CHEBI:62727"/>
        <dbReference type="EC" id="2.7.7.75"/>
    </reaction>
    <physiologicalReaction direction="left-to-right" evidence="28">
        <dbReference type="Rhea" id="RHEA:31332"/>
    </physiologicalReaction>
</comment>
<evidence type="ECO:0000256" key="32">
    <source>
        <dbReference type="ARBA" id="ARBA00073890"/>
    </source>
</evidence>
<dbReference type="FunFam" id="2.170.190.11:FF:000001">
    <property type="entry name" value="Molybdopterin molybdenumtransferase"/>
    <property type="match status" value="1"/>
</dbReference>
<dbReference type="InterPro" id="IPR005110">
    <property type="entry name" value="MoeA_linker/N"/>
</dbReference>
<evidence type="ECO:0000256" key="24">
    <source>
        <dbReference type="ARBA" id="ARBA00023273"/>
    </source>
</evidence>
<evidence type="ECO:0000259" key="35">
    <source>
        <dbReference type="SMART" id="SM00852"/>
    </source>
</evidence>
<protein>
    <recommendedName>
        <fullName evidence="32">Gephyrin</fullName>
        <ecNumber evidence="9">2.10.1.1</ecNumber>
        <ecNumber evidence="8">2.7.7.75</ecNumber>
    </recommendedName>
</protein>
<evidence type="ECO:0000313" key="37">
    <source>
        <dbReference type="Proteomes" id="UP000472265"/>
    </source>
</evidence>
<keyword evidence="17 33" id="KW-0460">Magnesium</keyword>
<dbReference type="GO" id="GO:0046872">
    <property type="term" value="F:metal ion binding"/>
    <property type="evidence" value="ECO:0007669"/>
    <property type="project" value="UniProtKB-UniRule"/>
</dbReference>
<dbReference type="GO" id="GO:0006777">
    <property type="term" value="P:Mo-molybdopterin cofactor biosynthetic process"/>
    <property type="evidence" value="ECO:0007669"/>
    <property type="project" value="UniProtKB-UniRule"/>
</dbReference>
<dbReference type="SUPFAM" id="SSF63882">
    <property type="entry name" value="MoeA N-terminal region -like"/>
    <property type="match status" value="1"/>
</dbReference>
<dbReference type="CDD" id="cd00887">
    <property type="entry name" value="MoeA"/>
    <property type="match status" value="1"/>
</dbReference>
<name>A0A671U9F9_SPAAU</name>
<comment type="pathway">
    <text evidence="5 33">Cofactor biosynthesis; molybdopterin biosynthesis.</text>
</comment>
<evidence type="ECO:0000256" key="6">
    <source>
        <dbReference type="ARBA" id="ARBA00007589"/>
    </source>
</evidence>
<evidence type="ECO:0000256" key="25">
    <source>
        <dbReference type="ARBA" id="ARBA00023288"/>
    </source>
</evidence>
<dbReference type="CDD" id="cd00886">
    <property type="entry name" value="MogA_MoaB"/>
    <property type="match status" value="1"/>
</dbReference>
<dbReference type="Pfam" id="PF03454">
    <property type="entry name" value="MoeA_C"/>
    <property type="match status" value="1"/>
</dbReference>
<keyword evidence="22" id="KW-0628">Postsynaptic cell membrane</keyword>
<comment type="similarity">
    <text evidence="7">In the C-terminal section; belongs to the MoeA family.</text>
</comment>
<reference evidence="36" key="3">
    <citation type="submission" date="2025-09" db="UniProtKB">
        <authorList>
            <consortium name="Ensembl"/>
        </authorList>
    </citation>
    <scope>IDENTIFICATION</scope>
</reference>
<evidence type="ECO:0000256" key="28">
    <source>
        <dbReference type="ARBA" id="ARBA00051501"/>
    </source>
</evidence>
<keyword evidence="23" id="KW-0511">Multifunctional enzyme</keyword>
<dbReference type="PROSITE" id="PS01079">
    <property type="entry name" value="MOCF_BIOSYNTHESIS_2"/>
    <property type="match status" value="1"/>
</dbReference>
<feature type="compositionally biased region" description="Pro residues" evidence="34">
    <location>
        <begin position="187"/>
        <end position="199"/>
    </location>
</feature>
<dbReference type="InterPro" id="IPR008284">
    <property type="entry name" value="MoCF_biosynth_CS"/>
</dbReference>
<evidence type="ECO:0000256" key="29">
    <source>
        <dbReference type="ARBA" id="ARBA00055539"/>
    </source>
</evidence>
<evidence type="ECO:0000256" key="18">
    <source>
        <dbReference type="ARBA" id="ARBA00023018"/>
    </source>
</evidence>
<comment type="similarity">
    <text evidence="6">In the N-terminal section; belongs to the MoaB/Mog family.</text>
</comment>
<dbReference type="InterPro" id="IPR036135">
    <property type="entry name" value="MoeA_linker/N_sf"/>
</dbReference>
<dbReference type="NCBIfam" id="TIGR00177">
    <property type="entry name" value="molyb_syn"/>
    <property type="match status" value="2"/>
</dbReference>
<dbReference type="GO" id="GO:0098970">
    <property type="term" value="P:postsynaptic neurotransmitter receptor diffusion trapping"/>
    <property type="evidence" value="ECO:0007669"/>
    <property type="project" value="TreeGrafter"/>
</dbReference>
<dbReference type="Gene3D" id="2.170.190.11">
    <property type="entry name" value="Molybdopterin biosynthesis moea protein, domain 3"/>
    <property type="match status" value="1"/>
</dbReference>
<evidence type="ECO:0000256" key="4">
    <source>
        <dbReference type="ARBA" id="ARBA00004514"/>
    </source>
</evidence>
<keyword evidence="37" id="KW-1185">Reference proteome</keyword>
<dbReference type="Proteomes" id="UP000472265">
    <property type="component" value="Chromosome 22"/>
</dbReference>
<evidence type="ECO:0000256" key="15">
    <source>
        <dbReference type="ARBA" id="ARBA00022741"/>
    </source>
</evidence>
<evidence type="ECO:0000256" key="27">
    <source>
        <dbReference type="ARBA" id="ARBA00050229"/>
    </source>
</evidence>
<dbReference type="GO" id="GO:0061598">
    <property type="term" value="F:molybdopterin adenylyltransferase activity"/>
    <property type="evidence" value="ECO:0007669"/>
    <property type="project" value="UniProtKB-UniRule"/>
</dbReference>
<dbReference type="EC" id="2.7.7.75" evidence="8"/>
<keyword evidence="18" id="KW-0770">Synapse</keyword>
<evidence type="ECO:0000256" key="10">
    <source>
        <dbReference type="ARBA" id="ARBA00022475"/>
    </source>
</evidence>
<dbReference type="NCBIfam" id="NF045515">
    <property type="entry name" value="Glp_gephyrin"/>
    <property type="match status" value="1"/>
</dbReference>
<dbReference type="InterPro" id="IPR038987">
    <property type="entry name" value="MoeA-like"/>
</dbReference>
<evidence type="ECO:0000256" key="21">
    <source>
        <dbReference type="ARBA" id="ARBA00023212"/>
    </source>
</evidence>
<evidence type="ECO:0000256" key="17">
    <source>
        <dbReference type="ARBA" id="ARBA00022842"/>
    </source>
</evidence>
<keyword evidence="12 33" id="KW-0500">Molybdenum</keyword>
<keyword evidence="21" id="KW-0206">Cytoskeleton</keyword>
<evidence type="ECO:0000256" key="12">
    <source>
        <dbReference type="ARBA" id="ARBA00022505"/>
    </source>
</evidence>
<feature type="compositionally biased region" description="Polar residues" evidence="34">
    <location>
        <begin position="281"/>
        <end position="304"/>
    </location>
</feature>
<dbReference type="FunFam" id="3.40.980.10:FF:000001">
    <property type="entry name" value="Molybdopterin molybdenumtransferase"/>
    <property type="match status" value="1"/>
</dbReference>
<comment type="subcellular location">
    <subcellularLocation>
        <location evidence="3">Cell projection</location>
        <location evidence="3">Dendrite</location>
    </subcellularLocation>
    <subcellularLocation>
        <location evidence="2">Cytoplasm</location>
        <location evidence="2">Cytoskeleton</location>
    </subcellularLocation>
    <subcellularLocation>
        <location evidence="4">Cytoplasm</location>
        <location evidence="4">Cytosol</location>
    </subcellularLocation>
    <subcellularLocation>
        <location evidence="31">Postsynaptic cell membrane</location>
        <topology evidence="31">Lipid-anchor</topology>
        <orientation evidence="31">Cytoplasmic side</orientation>
    </subcellularLocation>
    <subcellularLocation>
        <location evidence="26">Postsynaptic density</location>
    </subcellularLocation>
</comment>
<evidence type="ECO:0000256" key="1">
    <source>
        <dbReference type="ARBA" id="ARBA00001946"/>
    </source>
</evidence>
<evidence type="ECO:0000256" key="13">
    <source>
        <dbReference type="ARBA" id="ARBA00022679"/>
    </source>
</evidence>
<evidence type="ECO:0000256" key="14">
    <source>
        <dbReference type="ARBA" id="ARBA00022723"/>
    </source>
</evidence>
<keyword evidence="16" id="KW-0067">ATP-binding</keyword>